<gene>
    <name evidence="2" type="ordered locus">Nhal_3645</name>
</gene>
<protein>
    <submittedName>
        <fullName evidence="2">Uncharacterized protein</fullName>
    </submittedName>
</protein>
<evidence type="ECO:0000313" key="2">
    <source>
        <dbReference type="EMBL" id="ADE16668.1"/>
    </source>
</evidence>
<accession>D5C280</accession>
<feature type="region of interest" description="Disordered" evidence="1">
    <location>
        <begin position="40"/>
        <end position="69"/>
    </location>
</feature>
<name>D5C280_NITHN</name>
<dbReference type="eggNOG" id="ENOG502ZIQZ">
    <property type="taxonomic scope" value="Bacteria"/>
</dbReference>
<dbReference type="KEGG" id="nhl:Nhal_3645"/>
<proteinExistence type="predicted"/>
<dbReference type="OrthoDB" id="5769363at2"/>
<organism evidence="2 3">
    <name type="scientific">Nitrosococcus halophilus (strain Nc4)</name>
    <dbReference type="NCBI Taxonomy" id="472759"/>
    <lineage>
        <taxon>Bacteria</taxon>
        <taxon>Pseudomonadati</taxon>
        <taxon>Pseudomonadota</taxon>
        <taxon>Gammaproteobacteria</taxon>
        <taxon>Chromatiales</taxon>
        <taxon>Chromatiaceae</taxon>
        <taxon>Nitrosococcus</taxon>
    </lineage>
</organism>
<dbReference type="EMBL" id="CP001798">
    <property type="protein sequence ID" value="ADE16668.1"/>
    <property type="molecule type" value="Genomic_DNA"/>
</dbReference>
<feature type="compositionally biased region" description="Pro residues" evidence="1">
    <location>
        <begin position="44"/>
        <end position="66"/>
    </location>
</feature>
<evidence type="ECO:0000313" key="3">
    <source>
        <dbReference type="Proteomes" id="UP000001844"/>
    </source>
</evidence>
<dbReference type="RefSeq" id="WP_013034517.1">
    <property type="nucleotide sequence ID" value="NC_013960.1"/>
</dbReference>
<keyword evidence="3" id="KW-1185">Reference proteome</keyword>
<dbReference type="HOGENOM" id="CLU_1342106_0_0_6"/>
<evidence type="ECO:0000256" key="1">
    <source>
        <dbReference type="SAM" id="MobiDB-lite"/>
    </source>
</evidence>
<reference evidence="3" key="1">
    <citation type="submission" date="2010-04" db="EMBL/GenBank/DDBJ databases">
        <title>Complete genome sequence of Nitrosococcus halophilus Nc4, a salt-adapted, aerobic obligate ammonia-oxidizing sulfur purple bacterium.</title>
        <authorList>
            <consortium name="US DOE Joint Genome Institute"/>
            <person name="Campbell M.A."/>
            <person name="Malfatti S.A."/>
            <person name="Chain P.S.G."/>
            <person name="Heidelberg J.F."/>
            <person name="Ward B.B."/>
            <person name="Klotz M.G."/>
        </authorList>
    </citation>
    <scope>NUCLEOTIDE SEQUENCE [LARGE SCALE GENOMIC DNA]</scope>
    <source>
        <strain evidence="3">Nc4</strain>
    </source>
</reference>
<dbReference type="Proteomes" id="UP000001844">
    <property type="component" value="Chromosome"/>
</dbReference>
<sequence>MRSRYFLALAALITAQNSSGVMIFVDGKPLTDFSKIEIIADDTAPPPGNPPPPPPQSEDPIDPPPIGDGCPLPNGLTVMEEALPTVITPYTIRQNEAVALFFNRQSVGFDMRQLQFAESTKGASPLKLVVVSSCPGNFDVTPGCSKEALNGRILVDFTGNRSEDPRFCTLDPDQTYWLNIRHFDMRTAQDTCPDDTDCAFFVRP</sequence>
<dbReference type="AlphaFoldDB" id="D5C280"/>